<evidence type="ECO:0000313" key="2">
    <source>
        <dbReference type="Proteomes" id="UP001633002"/>
    </source>
</evidence>
<proteinExistence type="predicted"/>
<dbReference type="EMBL" id="JBJQOH010000008">
    <property type="protein sequence ID" value="KAL3677093.1"/>
    <property type="molecule type" value="Genomic_DNA"/>
</dbReference>
<protein>
    <submittedName>
        <fullName evidence="1">Uncharacterized protein</fullName>
    </submittedName>
</protein>
<dbReference type="AlphaFoldDB" id="A0ABD3GDT2"/>
<gene>
    <name evidence="1" type="ORF">R1sor_027041</name>
</gene>
<sequence>MLAFLYPNQRIALHWMEERETKNGTPFGGILADDQARAPIWNQEAGSPPCVDGEGLLTGGTLVVCPTMTFDILTYPRPIFHPQFCCYNNWLEIYNNWLEI</sequence>
<name>A0ABD3GDT2_9MARC</name>
<accession>A0ABD3GDT2</accession>
<comment type="caution">
    <text evidence="1">The sequence shown here is derived from an EMBL/GenBank/DDBJ whole genome shotgun (WGS) entry which is preliminary data.</text>
</comment>
<dbReference type="Proteomes" id="UP001633002">
    <property type="component" value="Unassembled WGS sequence"/>
</dbReference>
<reference evidence="1 2" key="1">
    <citation type="submission" date="2024-09" db="EMBL/GenBank/DDBJ databases">
        <title>Chromosome-scale assembly of Riccia sorocarpa.</title>
        <authorList>
            <person name="Paukszto L."/>
        </authorList>
    </citation>
    <scope>NUCLEOTIDE SEQUENCE [LARGE SCALE GENOMIC DNA]</scope>
    <source>
        <strain evidence="1">LP-2024</strain>
        <tissue evidence="1">Aerial parts of the thallus</tissue>
    </source>
</reference>
<keyword evidence="2" id="KW-1185">Reference proteome</keyword>
<evidence type="ECO:0000313" key="1">
    <source>
        <dbReference type="EMBL" id="KAL3677093.1"/>
    </source>
</evidence>
<organism evidence="1 2">
    <name type="scientific">Riccia sorocarpa</name>
    <dbReference type="NCBI Taxonomy" id="122646"/>
    <lineage>
        <taxon>Eukaryota</taxon>
        <taxon>Viridiplantae</taxon>
        <taxon>Streptophyta</taxon>
        <taxon>Embryophyta</taxon>
        <taxon>Marchantiophyta</taxon>
        <taxon>Marchantiopsida</taxon>
        <taxon>Marchantiidae</taxon>
        <taxon>Marchantiales</taxon>
        <taxon>Ricciaceae</taxon>
        <taxon>Riccia</taxon>
    </lineage>
</organism>